<dbReference type="Proteomes" id="UP001196413">
    <property type="component" value="Unassembled WGS sequence"/>
</dbReference>
<gene>
    <name evidence="7" type="ORF">KIN20_009382</name>
</gene>
<name>A0AAD5QJK5_PARTN</name>
<dbReference type="InterPro" id="IPR004842">
    <property type="entry name" value="SLC12A_fam"/>
</dbReference>
<dbReference type="Gene3D" id="1.20.1740.10">
    <property type="entry name" value="Amino acid/polyamine transporter I"/>
    <property type="match status" value="1"/>
</dbReference>
<proteinExistence type="predicted"/>
<organism evidence="7 8">
    <name type="scientific">Parelaphostrongylus tenuis</name>
    <name type="common">Meningeal worm</name>
    <dbReference type="NCBI Taxonomy" id="148309"/>
    <lineage>
        <taxon>Eukaryota</taxon>
        <taxon>Metazoa</taxon>
        <taxon>Ecdysozoa</taxon>
        <taxon>Nematoda</taxon>
        <taxon>Chromadorea</taxon>
        <taxon>Rhabditida</taxon>
        <taxon>Rhabditina</taxon>
        <taxon>Rhabditomorpha</taxon>
        <taxon>Strongyloidea</taxon>
        <taxon>Metastrongylidae</taxon>
        <taxon>Parelaphostrongylus</taxon>
    </lineage>
</organism>
<feature type="domain" description="Amino acid permease/ SLC12A" evidence="6">
    <location>
        <begin position="155"/>
        <end position="317"/>
    </location>
</feature>
<keyword evidence="8" id="KW-1185">Reference proteome</keyword>
<comment type="subcellular location">
    <subcellularLocation>
        <location evidence="1">Membrane</location>
        <topology evidence="1">Multi-pass membrane protein</topology>
    </subcellularLocation>
</comment>
<evidence type="ECO:0000256" key="3">
    <source>
        <dbReference type="ARBA" id="ARBA00022989"/>
    </source>
</evidence>
<sequence>MFATRWWWTTVGDDSLVSVGVAELQLGVAVRPSVGRLKAGPSAQWQAVFASALWMWRRLGMTRRPSPPPPPLRRCRRSSAYPYRRMARLQMTVLNEFHYVSNTHRLPSMRPTMTLRVRKLVKCCANCQFILLPNLRQRRPMKSQKTAAKMGTIMGVFFPCIQNIFGVLFFIRMTWIVGTAGIFQAFFVVLTCVSVTFLTAISLSAIATNGVVSGGGPYYMISRNLGPELGGAVGILFYLGTTIAASMYLTGAVEIFLLYIMPEGKMFDNIYNNFRLYGSGLLFFVGMIVLAGVKVVNKFALPLVFVVLCCIFSSFLGAFVKFNGSDSLM</sequence>
<evidence type="ECO:0000256" key="2">
    <source>
        <dbReference type="ARBA" id="ARBA00022692"/>
    </source>
</evidence>
<evidence type="ECO:0000313" key="8">
    <source>
        <dbReference type="Proteomes" id="UP001196413"/>
    </source>
</evidence>
<evidence type="ECO:0000313" key="7">
    <source>
        <dbReference type="EMBL" id="KAJ1352887.1"/>
    </source>
</evidence>
<feature type="transmembrane region" description="Helical" evidence="5">
    <location>
        <begin position="274"/>
        <end position="293"/>
    </location>
</feature>
<dbReference type="InterPro" id="IPR004841">
    <property type="entry name" value="AA-permease/SLC12A_dom"/>
</dbReference>
<dbReference type="GO" id="GO:1990573">
    <property type="term" value="P:potassium ion import across plasma membrane"/>
    <property type="evidence" value="ECO:0007669"/>
    <property type="project" value="TreeGrafter"/>
</dbReference>
<feature type="transmembrane region" description="Helical" evidence="5">
    <location>
        <begin position="183"/>
        <end position="207"/>
    </location>
</feature>
<reference evidence="7" key="1">
    <citation type="submission" date="2021-06" db="EMBL/GenBank/DDBJ databases">
        <title>Parelaphostrongylus tenuis whole genome reference sequence.</title>
        <authorList>
            <person name="Garwood T.J."/>
            <person name="Larsen P.A."/>
            <person name="Fountain-Jones N.M."/>
            <person name="Garbe J.R."/>
            <person name="Macchietto M.G."/>
            <person name="Kania S.A."/>
            <person name="Gerhold R.W."/>
            <person name="Richards J.E."/>
            <person name="Wolf T.M."/>
        </authorList>
    </citation>
    <scope>NUCLEOTIDE SEQUENCE</scope>
    <source>
        <strain evidence="7">MNPRO001-30</strain>
        <tissue evidence="7">Meninges</tissue>
    </source>
</reference>
<dbReference type="EMBL" id="JAHQIW010001551">
    <property type="protein sequence ID" value="KAJ1352887.1"/>
    <property type="molecule type" value="Genomic_DNA"/>
</dbReference>
<evidence type="ECO:0000256" key="1">
    <source>
        <dbReference type="ARBA" id="ARBA00004141"/>
    </source>
</evidence>
<keyword evidence="2 5" id="KW-0812">Transmembrane</keyword>
<dbReference type="GO" id="GO:0005886">
    <property type="term" value="C:plasma membrane"/>
    <property type="evidence" value="ECO:0007669"/>
    <property type="project" value="TreeGrafter"/>
</dbReference>
<dbReference type="Pfam" id="PF00324">
    <property type="entry name" value="AA_permease"/>
    <property type="match status" value="1"/>
</dbReference>
<feature type="transmembrane region" description="Helical" evidence="5">
    <location>
        <begin position="235"/>
        <end position="262"/>
    </location>
</feature>
<keyword evidence="3 5" id="KW-1133">Transmembrane helix</keyword>
<dbReference type="GO" id="GO:0055064">
    <property type="term" value="P:chloride ion homeostasis"/>
    <property type="evidence" value="ECO:0007669"/>
    <property type="project" value="TreeGrafter"/>
</dbReference>
<dbReference type="GO" id="GO:0007268">
    <property type="term" value="P:chemical synaptic transmission"/>
    <property type="evidence" value="ECO:0007669"/>
    <property type="project" value="TreeGrafter"/>
</dbReference>
<dbReference type="GO" id="GO:0055075">
    <property type="term" value="P:potassium ion homeostasis"/>
    <property type="evidence" value="ECO:0007669"/>
    <property type="project" value="TreeGrafter"/>
</dbReference>
<evidence type="ECO:0000259" key="6">
    <source>
        <dbReference type="Pfam" id="PF00324"/>
    </source>
</evidence>
<comment type="caution">
    <text evidence="7">The sequence shown here is derived from an EMBL/GenBank/DDBJ whole genome shotgun (WGS) entry which is preliminary data.</text>
</comment>
<dbReference type="PANTHER" id="PTHR11827:SF73">
    <property type="entry name" value="KAZACHOC, ISOFORM G"/>
    <property type="match status" value="1"/>
</dbReference>
<feature type="transmembrane region" description="Helical" evidence="5">
    <location>
        <begin position="150"/>
        <end position="171"/>
    </location>
</feature>
<dbReference type="GO" id="GO:0015379">
    <property type="term" value="F:potassium:chloride symporter activity"/>
    <property type="evidence" value="ECO:0007669"/>
    <property type="project" value="TreeGrafter"/>
</dbReference>
<accession>A0AAD5QJK5</accession>
<feature type="transmembrane region" description="Helical" evidence="5">
    <location>
        <begin position="299"/>
        <end position="320"/>
    </location>
</feature>
<dbReference type="GO" id="GO:0045202">
    <property type="term" value="C:synapse"/>
    <property type="evidence" value="ECO:0007669"/>
    <property type="project" value="GOC"/>
</dbReference>
<protein>
    <recommendedName>
        <fullName evidence="6">Amino acid permease/ SLC12A domain-containing protein</fullName>
    </recommendedName>
</protein>
<dbReference type="GO" id="GO:0006884">
    <property type="term" value="P:cell volume homeostasis"/>
    <property type="evidence" value="ECO:0007669"/>
    <property type="project" value="TreeGrafter"/>
</dbReference>
<evidence type="ECO:0000256" key="5">
    <source>
        <dbReference type="SAM" id="Phobius"/>
    </source>
</evidence>
<dbReference type="AlphaFoldDB" id="A0AAD5QJK5"/>
<evidence type="ECO:0000256" key="4">
    <source>
        <dbReference type="ARBA" id="ARBA00023136"/>
    </source>
</evidence>
<dbReference type="PANTHER" id="PTHR11827">
    <property type="entry name" value="SOLUTE CARRIER FAMILY 12, CATION COTRANSPORTERS"/>
    <property type="match status" value="1"/>
</dbReference>
<keyword evidence="4 5" id="KW-0472">Membrane</keyword>